<accession>A0A6V2Z6I4</accession>
<keyword evidence="3" id="KW-0812">Transmembrane</keyword>
<reference evidence="8" key="1">
    <citation type="submission" date="2021-01" db="EMBL/GenBank/DDBJ databases">
        <authorList>
            <person name="Corre E."/>
            <person name="Pelletier E."/>
            <person name="Niang G."/>
            <person name="Scheremetjew M."/>
            <person name="Finn R."/>
            <person name="Kale V."/>
            <person name="Holt S."/>
            <person name="Cochrane G."/>
            <person name="Meng A."/>
            <person name="Brown T."/>
            <person name="Cohen L."/>
        </authorList>
    </citation>
    <scope>NUCLEOTIDE SEQUENCE</scope>
    <source>
        <strain evidence="8">379</strain>
    </source>
</reference>
<comment type="similarity">
    <text evidence="2 6">Belongs to the peroxisomal membrane protein PXMP2/4 family.</text>
</comment>
<sequence length="301" mass="31924">MLLFTIILTAAPSDPPAPTQQLRSDPPAVAPLSCRTPPPPCRAAAASDHLSAKTFSPQRGQGLTLDLRLAAVAITWIAAIVAVQTTTPSCMVWLADARAAYPQLAGTASAFGIYAASDALSQVVTHRGGVDLRRRSGAADSGMGQESRLRGGSDSAPATLDVRRMLRSASCSALLSGWFAVHYFRALDSLVRLPGWAAAAPGAAGVLYACLPALGKVLFDIAVYEPVYDAVYLSLQGLLRGERLAPRELLSAVLAVWRRAPYYWAPADIINFSLVSTRLRPLYNAVASIPWSMHLSQSANA</sequence>
<dbReference type="AlphaFoldDB" id="A0A6V2Z6I4"/>
<evidence type="ECO:0000256" key="6">
    <source>
        <dbReference type="RuleBase" id="RU363053"/>
    </source>
</evidence>
<dbReference type="GO" id="GO:0005737">
    <property type="term" value="C:cytoplasm"/>
    <property type="evidence" value="ECO:0007669"/>
    <property type="project" value="TreeGrafter"/>
</dbReference>
<dbReference type="InterPro" id="IPR007248">
    <property type="entry name" value="Mpv17_PMP22"/>
</dbReference>
<dbReference type="PANTHER" id="PTHR11266">
    <property type="entry name" value="PEROXISOMAL MEMBRANE PROTEIN 2, PXMP2 MPV17"/>
    <property type="match status" value="1"/>
</dbReference>
<organism evidence="8">
    <name type="scientific">Emiliania huxleyi</name>
    <name type="common">Coccolithophore</name>
    <name type="synonym">Pontosphaera huxleyi</name>
    <dbReference type="NCBI Taxonomy" id="2903"/>
    <lineage>
        <taxon>Eukaryota</taxon>
        <taxon>Haptista</taxon>
        <taxon>Haptophyta</taxon>
        <taxon>Prymnesiophyceae</taxon>
        <taxon>Isochrysidales</taxon>
        <taxon>Noelaerhabdaceae</taxon>
        <taxon>Emiliania</taxon>
    </lineage>
</organism>
<dbReference type="EMBL" id="HBIR01060417">
    <property type="protein sequence ID" value="CAE0598913.1"/>
    <property type="molecule type" value="Transcribed_RNA"/>
</dbReference>
<keyword evidence="4" id="KW-1133">Transmembrane helix</keyword>
<keyword evidence="5" id="KW-0472">Membrane</keyword>
<dbReference type="GO" id="GO:0016020">
    <property type="term" value="C:membrane"/>
    <property type="evidence" value="ECO:0007669"/>
    <property type="project" value="UniProtKB-SubCell"/>
</dbReference>
<proteinExistence type="inferred from homology"/>
<evidence type="ECO:0000256" key="2">
    <source>
        <dbReference type="ARBA" id="ARBA00006824"/>
    </source>
</evidence>
<evidence type="ECO:0000256" key="5">
    <source>
        <dbReference type="ARBA" id="ARBA00023136"/>
    </source>
</evidence>
<feature type="region of interest" description="Disordered" evidence="7">
    <location>
        <begin position="134"/>
        <end position="155"/>
    </location>
</feature>
<evidence type="ECO:0000313" key="8">
    <source>
        <dbReference type="EMBL" id="CAE0598913.1"/>
    </source>
</evidence>
<name>A0A6V2Z6I4_EMIHU</name>
<evidence type="ECO:0000256" key="1">
    <source>
        <dbReference type="ARBA" id="ARBA00004141"/>
    </source>
</evidence>
<evidence type="ECO:0000256" key="3">
    <source>
        <dbReference type="ARBA" id="ARBA00022692"/>
    </source>
</evidence>
<evidence type="ECO:0000256" key="4">
    <source>
        <dbReference type="ARBA" id="ARBA00022989"/>
    </source>
</evidence>
<gene>
    <name evidence="8" type="ORF">EHUX00137_LOCUS46967</name>
</gene>
<feature type="region of interest" description="Disordered" evidence="7">
    <location>
        <begin position="14"/>
        <end position="36"/>
    </location>
</feature>
<dbReference type="PANTHER" id="PTHR11266:SF17">
    <property type="entry name" value="PROTEIN MPV17"/>
    <property type="match status" value="1"/>
</dbReference>
<evidence type="ECO:0000256" key="7">
    <source>
        <dbReference type="SAM" id="MobiDB-lite"/>
    </source>
</evidence>
<protein>
    <submittedName>
        <fullName evidence="8">Uncharacterized protein</fullName>
    </submittedName>
</protein>
<comment type="subcellular location">
    <subcellularLocation>
        <location evidence="1">Membrane</location>
        <topology evidence="1">Multi-pass membrane protein</topology>
    </subcellularLocation>
</comment>